<dbReference type="AlphaFoldDB" id="A0A4Y2QC31"/>
<sequence length="91" mass="10198">RLGKLKKDRCNSSDTEIGILTPITDNVPAVSEEGTYRHTWRVTQPLPILCNRRSENPLTYPAASHGVSPGSRKRGRYSDFVVSSMAMDFFL</sequence>
<feature type="non-terminal residue" evidence="1">
    <location>
        <position position="1"/>
    </location>
</feature>
<organism evidence="1 2">
    <name type="scientific">Araneus ventricosus</name>
    <name type="common">Orbweaver spider</name>
    <name type="synonym">Epeira ventricosa</name>
    <dbReference type="NCBI Taxonomy" id="182803"/>
    <lineage>
        <taxon>Eukaryota</taxon>
        <taxon>Metazoa</taxon>
        <taxon>Ecdysozoa</taxon>
        <taxon>Arthropoda</taxon>
        <taxon>Chelicerata</taxon>
        <taxon>Arachnida</taxon>
        <taxon>Araneae</taxon>
        <taxon>Araneomorphae</taxon>
        <taxon>Entelegynae</taxon>
        <taxon>Araneoidea</taxon>
        <taxon>Araneidae</taxon>
        <taxon>Araneus</taxon>
    </lineage>
</organism>
<keyword evidence="2" id="KW-1185">Reference proteome</keyword>
<accession>A0A4Y2QC31</accession>
<dbReference type="Proteomes" id="UP000499080">
    <property type="component" value="Unassembled WGS sequence"/>
</dbReference>
<name>A0A4Y2QC31_ARAVE</name>
<evidence type="ECO:0000313" key="2">
    <source>
        <dbReference type="Proteomes" id="UP000499080"/>
    </source>
</evidence>
<comment type="caution">
    <text evidence="1">The sequence shown here is derived from an EMBL/GenBank/DDBJ whole genome shotgun (WGS) entry which is preliminary data.</text>
</comment>
<proteinExistence type="predicted"/>
<evidence type="ECO:0000313" key="1">
    <source>
        <dbReference type="EMBL" id="GBN61765.1"/>
    </source>
</evidence>
<dbReference type="EMBL" id="BGPR01013688">
    <property type="protein sequence ID" value="GBN61765.1"/>
    <property type="molecule type" value="Genomic_DNA"/>
</dbReference>
<protein>
    <submittedName>
        <fullName evidence="1">Uncharacterized protein</fullName>
    </submittedName>
</protein>
<reference evidence="1 2" key="1">
    <citation type="journal article" date="2019" name="Sci. Rep.">
        <title>Orb-weaving spider Araneus ventricosus genome elucidates the spidroin gene catalogue.</title>
        <authorList>
            <person name="Kono N."/>
            <person name="Nakamura H."/>
            <person name="Ohtoshi R."/>
            <person name="Moran D.A.P."/>
            <person name="Shinohara A."/>
            <person name="Yoshida Y."/>
            <person name="Fujiwara M."/>
            <person name="Mori M."/>
            <person name="Tomita M."/>
            <person name="Arakawa K."/>
        </authorList>
    </citation>
    <scope>NUCLEOTIDE SEQUENCE [LARGE SCALE GENOMIC DNA]</scope>
</reference>
<gene>
    <name evidence="1" type="ORF">AVEN_213409_1</name>
</gene>